<organism evidence="2">
    <name type="scientific">termite gut metagenome</name>
    <dbReference type="NCBI Taxonomy" id="433724"/>
    <lineage>
        <taxon>unclassified sequences</taxon>
        <taxon>metagenomes</taxon>
        <taxon>organismal metagenomes</taxon>
    </lineage>
</organism>
<comment type="caution">
    <text evidence="2">The sequence shown here is derived from an EMBL/GenBank/DDBJ whole genome shotgun (WGS) entry which is preliminary data.</text>
</comment>
<name>A0A5J4Q373_9ZZZZ</name>
<reference evidence="2" key="1">
    <citation type="submission" date="2019-03" db="EMBL/GenBank/DDBJ databases">
        <title>Single cell metagenomics reveals metabolic interactions within the superorganism composed of flagellate Streblomastix strix and complex community of Bacteroidetes bacteria on its surface.</title>
        <authorList>
            <person name="Treitli S.C."/>
            <person name="Kolisko M."/>
            <person name="Husnik F."/>
            <person name="Keeling P."/>
            <person name="Hampl V."/>
        </authorList>
    </citation>
    <scope>NUCLEOTIDE SEQUENCE</scope>
    <source>
        <strain evidence="2">STM</strain>
    </source>
</reference>
<dbReference type="InterPro" id="IPR051917">
    <property type="entry name" value="Transposase-Integrase"/>
</dbReference>
<feature type="domain" description="Transposase IS30-like HTH" evidence="1">
    <location>
        <begin position="5"/>
        <end position="46"/>
    </location>
</feature>
<dbReference type="AlphaFoldDB" id="A0A5J4Q373"/>
<gene>
    <name evidence="2" type="ORF">EZS27_033447</name>
</gene>
<dbReference type="Gene3D" id="1.10.10.60">
    <property type="entry name" value="Homeodomain-like"/>
    <property type="match status" value="1"/>
</dbReference>
<dbReference type="Pfam" id="PF13936">
    <property type="entry name" value="HTH_38"/>
    <property type="match status" value="1"/>
</dbReference>
<evidence type="ECO:0000313" key="2">
    <source>
        <dbReference type="EMBL" id="KAA6316215.1"/>
    </source>
</evidence>
<dbReference type="PANTHER" id="PTHR10948:SF23">
    <property type="entry name" value="TRANSPOSASE INSI FOR INSERTION SEQUENCE ELEMENT IS30A-RELATED"/>
    <property type="match status" value="1"/>
</dbReference>
<evidence type="ECO:0000259" key="1">
    <source>
        <dbReference type="Pfam" id="PF13936"/>
    </source>
</evidence>
<protein>
    <recommendedName>
        <fullName evidence="1">Transposase IS30-like HTH domain-containing protein</fullName>
    </recommendedName>
</protein>
<dbReference type="SUPFAM" id="SSF46689">
    <property type="entry name" value="Homeodomain-like"/>
    <property type="match status" value="1"/>
</dbReference>
<dbReference type="InterPro" id="IPR009057">
    <property type="entry name" value="Homeodomain-like_sf"/>
</dbReference>
<dbReference type="InterPro" id="IPR025246">
    <property type="entry name" value="IS30-like_HTH"/>
</dbReference>
<accession>A0A5J4Q373</accession>
<dbReference type="GO" id="GO:0032196">
    <property type="term" value="P:transposition"/>
    <property type="evidence" value="ECO:0007669"/>
    <property type="project" value="TreeGrafter"/>
</dbReference>
<sequence length="151" mass="17897">MKNKKHLTREQRYQIEALLAAKKSLKEIASIIGKDPSVVSRELNRNNHKRGYSARMAQMYADERKERFREKRRFTESIKRKIIRELTEEQWSPQQIVGKARKEGQPMVSHERIYEFIREDKACGGVLYKNLRHRLKHRKRAVGGNKVIILG</sequence>
<dbReference type="PANTHER" id="PTHR10948">
    <property type="entry name" value="TRANSPOSASE"/>
    <property type="match status" value="1"/>
</dbReference>
<dbReference type="EMBL" id="SNRY01004963">
    <property type="protein sequence ID" value="KAA6316215.1"/>
    <property type="molecule type" value="Genomic_DNA"/>
</dbReference>
<dbReference type="GO" id="GO:0004803">
    <property type="term" value="F:transposase activity"/>
    <property type="evidence" value="ECO:0007669"/>
    <property type="project" value="TreeGrafter"/>
</dbReference>
<proteinExistence type="predicted"/>
<dbReference type="GO" id="GO:0005829">
    <property type="term" value="C:cytosol"/>
    <property type="evidence" value="ECO:0007669"/>
    <property type="project" value="TreeGrafter"/>
</dbReference>